<dbReference type="RefSeq" id="WP_029054885.1">
    <property type="nucleotide sequence ID" value="NZ_CP015108.1"/>
</dbReference>
<feature type="transmembrane region" description="Helical" evidence="1">
    <location>
        <begin position="6"/>
        <end position="31"/>
    </location>
</feature>
<proteinExistence type="predicted"/>
<name>A0ABM6JW82_SPOUR</name>
<dbReference type="NCBIfam" id="TIGR02893">
    <property type="entry name" value="spore_yabQ"/>
    <property type="match status" value="1"/>
</dbReference>
<keyword evidence="3" id="KW-1185">Reference proteome</keyword>
<feature type="transmembrane region" description="Helical" evidence="1">
    <location>
        <begin position="123"/>
        <end position="142"/>
    </location>
</feature>
<protein>
    <recommendedName>
        <fullName evidence="4">Spore cortex biosynthesis protein YabQ</fullName>
    </recommendedName>
</protein>
<sequence>MSLSVQFFSLLAMIGTGITAGIVMDLFGTIVAACDNRSFIRRWAFWLECLIWIALGMVSFWVLIMVRDGAWRMYDPVAQVSGLLLYAAIFHHPVRIIGRLLLLVVLRPIWLIIRLVYLMIQRIFYLIFSILSLITSPFIRLVKNIGKFLQNKGRVLYNRLH</sequence>
<reference evidence="2 3" key="1">
    <citation type="submission" date="2016-04" db="EMBL/GenBank/DDBJ databases">
        <title>Comparative Genomics and Epigenetics of Sporosarcina ureae.</title>
        <authorList>
            <person name="Oliver A.S."/>
            <person name="Cooper K.K."/>
        </authorList>
    </citation>
    <scope>NUCLEOTIDE SEQUENCE [LARGE SCALE GENOMIC DNA]</scope>
    <source>
        <strain evidence="2 3">S204</strain>
    </source>
</reference>
<keyword evidence="1" id="KW-0812">Transmembrane</keyword>
<evidence type="ECO:0000256" key="1">
    <source>
        <dbReference type="SAM" id="Phobius"/>
    </source>
</evidence>
<keyword evidence="1" id="KW-1133">Transmembrane helix</keyword>
<evidence type="ECO:0008006" key="4">
    <source>
        <dbReference type="Google" id="ProtNLM"/>
    </source>
</evidence>
<evidence type="ECO:0000313" key="3">
    <source>
        <dbReference type="Proteomes" id="UP000192486"/>
    </source>
</evidence>
<evidence type="ECO:0000313" key="2">
    <source>
        <dbReference type="EMBL" id="ARF14220.1"/>
    </source>
</evidence>
<feature type="transmembrane region" description="Helical" evidence="1">
    <location>
        <begin position="96"/>
        <end position="117"/>
    </location>
</feature>
<feature type="transmembrane region" description="Helical" evidence="1">
    <location>
        <begin position="43"/>
        <end position="64"/>
    </location>
</feature>
<dbReference type="EMBL" id="CP015108">
    <property type="protein sequence ID" value="ARF14220.1"/>
    <property type="molecule type" value="Genomic_DNA"/>
</dbReference>
<dbReference type="Proteomes" id="UP000192486">
    <property type="component" value="Chromosome"/>
</dbReference>
<keyword evidence="1" id="KW-0472">Membrane</keyword>
<accession>A0ABM6JW82</accession>
<dbReference type="Pfam" id="PF09578">
    <property type="entry name" value="Spore_YabQ"/>
    <property type="match status" value="1"/>
</dbReference>
<organism evidence="2 3">
    <name type="scientific">Sporosarcina ureae</name>
    <dbReference type="NCBI Taxonomy" id="1571"/>
    <lineage>
        <taxon>Bacteria</taxon>
        <taxon>Bacillati</taxon>
        <taxon>Bacillota</taxon>
        <taxon>Bacilli</taxon>
        <taxon>Bacillales</taxon>
        <taxon>Caryophanaceae</taxon>
        <taxon>Sporosarcina</taxon>
    </lineage>
</organism>
<gene>
    <name evidence="2" type="ORF">SporoS204_08730</name>
</gene>
<dbReference type="InterPro" id="IPR019074">
    <property type="entry name" value="YabQ"/>
</dbReference>